<gene>
    <name evidence="1" type="ORF">JG688_00016924</name>
</gene>
<reference evidence="1" key="1">
    <citation type="submission" date="2021-01" db="EMBL/GenBank/DDBJ databases">
        <title>Phytophthora aleatoria, a newly-described species from Pinus radiata is distinct from Phytophthora cactorum isolates based on comparative genomics.</title>
        <authorList>
            <person name="Mcdougal R."/>
            <person name="Panda P."/>
            <person name="Williams N."/>
            <person name="Studholme D.J."/>
        </authorList>
    </citation>
    <scope>NUCLEOTIDE SEQUENCE</scope>
    <source>
        <strain evidence="1">NZFS 4037</strain>
    </source>
</reference>
<evidence type="ECO:0000313" key="2">
    <source>
        <dbReference type="Proteomes" id="UP000709295"/>
    </source>
</evidence>
<dbReference type="AlphaFoldDB" id="A0A8J5IBE3"/>
<protein>
    <submittedName>
        <fullName evidence="1">Uncharacterized protein</fullName>
    </submittedName>
</protein>
<organism evidence="1 2">
    <name type="scientific">Phytophthora aleatoria</name>
    <dbReference type="NCBI Taxonomy" id="2496075"/>
    <lineage>
        <taxon>Eukaryota</taxon>
        <taxon>Sar</taxon>
        <taxon>Stramenopiles</taxon>
        <taxon>Oomycota</taxon>
        <taxon>Peronosporomycetes</taxon>
        <taxon>Peronosporales</taxon>
        <taxon>Peronosporaceae</taxon>
        <taxon>Phytophthora</taxon>
    </lineage>
</organism>
<sequence>MELMSTKRNETVAFLENHPLRTRYRGALFEAAVHEKLSCECTVDARRLDF</sequence>
<accession>A0A8J5IBE3</accession>
<proteinExistence type="predicted"/>
<comment type="caution">
    <text evidence="1">The sequence shown here is derived from an EMBL/GenBank/DDBJ whole genome shotgun (WGS) entry which is preliminary data.</text>
</comment>
<keyword evidence="2" id="KW-1185">Reference proteome</keyword>
<dbReference type="Proteomes" id="UP000709295">
    <property type="component" value="Unassembled WGS sequence"/>
</dbReference>
<evidence type="ECO:0000313" key="1">
    <source>
        <dbReference type="EMBL" id="KAG6944771.1"/>
    </source>
</evidence>
<name>A0A8J5IBE3_9STRA</name>
<dbReference type="EMBL" id="JAENGY010002283">
    <property type="protein sequence ID" value="KAG6944771.1"/>
    <property type="molecule type" value="Genomic_DNA"/>
</dbReference>